<evidence type="ECO:0000313" key="4">
    <source>
        <dbReference type="EMBL" id="MFB9627931.1"/>
    </source>
</evidence>
<dbReference type="InterPro" id="IPR049692">
    <property type="entry name" value="Daptide_DH"/>
</dbReference>
<dbReference type="Pfam" id="PF00465">
    <property type="entry name" value="Fe-ADH"/>
    <property type="match status" value="1"/>
</dbReference>
<dbReference type="InterPro" id="IPR001670">
    <property type="entry name" value="ADH_Fe/GldA"/>
</dbReference>
<dbReference type="SUPFAM" id="SSF56796">
    <property type="entry name" value="Dehydroquinate synthase-like"/>
    <property type="match status" value="1"/>
</dbReference>
<dbReference type="Gene3D" id="3.40.50.1970">
    <property type="match status" value="1"/>
</dbReference>
<evidence type="ECO:0000256" key="1">
    <source>
        <dbReference type="ARBA" id="ARBA00007358"/>
    </source>
</evidence>
<dbReference type="EMBL" id="JBHMBW010000037">
    <property type="protein sequence ID" value="MFB9627931.1"/>
    <property type="molecule type" value="Genomic_DNA"/>
</dbReference>
<dbReference type="NCBIfam" id="NF041822">
    <property type="entry name" value="daptide_DH"/>
    <property type="match status" value="1"/>
</dbReference>
<comment type="caution">
    <text evidence="4">The sequence shown here is derived from an EMBL/GenBank/DDBJ whole genome shotgun (WGS) entry which is preliminary data.</text>
</comment>
<dbReference type="PANTHER" id="PTHR11496">
    <property type="entry name" value="ALCOHOL DEHYDROGENASE"/>
    <property type="match status" value="1"/>
</dbReference>
<name>A0ABV5S8C3_9ACTN</name>
<reference evidence="4 5" key="1">
    <citation type="submission" date="2024-09" db="EMBL/GenBank/DDBJ databases">
        <authorList>
            <person name="Sun Q."/>
            <person name="Mori K."/>
        </authorList>
    </citation>
    <scope>NUCLEOTIDE SEQUENCE [LARGE SCALE GENOMIC DNA]</scope>
    <source>
        <strain evidence="4 5">JCM 3143</strain>
    </source>
</reference>
<keyword evidence="2" id="KW-0560">Oxidoreductase</keyword>
<dbReference type="Proteomes" id="UP001589532">
    <property type="component" value="Unassembled WGS sequence"/>
</dbReference>
<organism evidence="4 5">
    <name type="scientific">Nonomuraea helvata</name>
    <dbReference type="NCBI Taxonomy" id="37484"/>
    <lineage>
        <taxon>Bacteria</taxon>
        <taxon>Bacillati</taxon>
        <taxon>Actinomycetota</taxon>
        <taxon>Actinomycetes</taxon>
        <taxon>Streptosporangiales</taxon>
        <taxon>Streptosporangiaceae</taxon>
        <taxon>Nonomuraea</taxon>
    </lineage>
</organism>
<dbReference type="InterPro" id="IPR039697">
    <property type="entry name" value="Alcohol_dehydrogenase_Fe"/>
</dbReference>
<evidence type="ECO:0000259" key="3">
    <source>
        <dbReference type="Pfam" id="PF00465"/>
    </source>
</evidence>
<protein>
    <submittedName>
        <fullName evidence="4">Daptide-type RiPP biosynthesis dehydogenase</fullName>
    </submittedName>
</protein>
<dbReference type="RefSeq" id="WP_344986939.1">
    <property type="nucleotide sequence ID" value="NZ_BAAAXV010000001.1"/>
</dbReference>
<comment type="similarity">
    <text evidence="1">Belongs to the iron-containing alcohol dehydrogenase family.</text>
</comment>
<dbReference type="PANTHER" id="PTHR11496:SF102">
    <property type="entry name" value="ALCOHOL DEHYDROGENASE 4"/>
    <property type="match status" value="1"/>
</dbReference>
<evidence type="ECO:0000313" key="5">
    <source>
        <dbReference type="Proteomes" id="UP001589532"/>
    </source>
</evidence>
<sequence length="411" mass="43535">MTHVLYGAEGLAPWLAGSGPASGETTLLVDAAVARNPITERVRRQIGRARRQERLIELHGPGDADSVRELAARLTGTGLILAVGGGSLLDQAKLASLLCGDEDARRRLIVRQRSGLLLLPPHTKRSVPLFAVPTTLGTGAEVSTVACLAHPEGKRLVTGAGLRPDLAVLDPVATATLPAELVSEGVLETLFRLTSGYLGDHEDRPTEDALVETLAARVAEEGYAVARAHAAGGRVDDALLLEIAKLSGLAHNEFMHFGRPSFVNKGWLIANELSTGLGARKMAAVAVIMPELWRRVAGGDRRLGSARRLARLWTRIRAAAPAGLPADPGQGIAALIDAWGVDRSLRADGATLDLIAGRIVRSWGTGLPMLGALTRDDIDDFLTRAVSATAPHDFPCHTGAGDHHMRKEVCK</sequence>
<gene>
    <name evidence="4" type="primary">mpaC</name>
    <name evidence="4" type="ORF">ACFFSA_33025</name>
</gene>
<keyword evidence="5" id="KW-1185">Reference proteome</keyword>
<proteinExistence type="inferred from homology"/>
<evidence type="ECO:0000256" key="2">
    <source>
        <dbReference type="ARBA" id="ARBA00023002"/>
    </source>
</evidence>
<accession>A0ABV5S8C3</accession>
<feature type="domain" description="Alcohol dehydrogenase iron-type/glycerol dehydrogenase GldA" evidence="3">
    <location>
        <begin position="27"/>
        <end position="171"/>
    </location>
</feature>